<evidence type="ECO:0000256" key="1">
    <source>
        <dbReference type="ARBA" id="ARBA00004651"/>
    </source>
</evidence>
<sequence length="220" mass="25158">MKHINDDWIQIKNQKHRELMRKNMHWGKRATMACSVLMYAGAVSYNIIMPASEHILSHASGRMPAFPGYDVAFDAQDSPIYEIMLIGYLYGAFIAHTVTICSNHLAILSVSHVYGQLEILEDYIRGITNAVKFNKPQSVHVEIATIVSHHCRITKFLKAVKKVLYEICLIDVLVSTLLICLGEYSILQVYINFFYAYLHVEKSRISERSIMCCYDLGISY</sequence>
<dbReference type="PANTHER" id="PTHR21137">
    <property type="entry name" value="ODORANT RECEPTOR"/>
    <property type="match status" value="1"/>
</dbReference>
<comment type="subcellular location">
    <subcellularLocation>
        <location evidence="1">Cell membrane</location>
        <topology evidence="1">Multi-pass membrane protein</topology>
    </subcellularLocation>
</comment>
<dbReference type="GO" id="GO:0007165">
    <property type="term" value="P:signal transduction"/>
    <property type="evidence" value="ECO:0007669"/>
    <property type="project" value="UniProtKB-KW"/>
</dbReference>
<feature type="transmembrane region" description="Helical" evidence="10">
    <location>
        <begin position="30"/>
        <end position="48"/>
    </location>
</feature>
<keyword evidence="7 10" id="KW-0472">Membrane</keyword>
<evidence type="ECO:0000256" key="2">
    <source>
        <dbReference type="ARBA" id="ARBA00022475"/>
    </source>
</evidence>
<feature type="transmembrane region" description="Helical" evidence="10">
    <location>
        <begin position="88"/>
        <end position="110"/>
    </location>
</feature>
<evidence type="ECO:0000256" key="3">
    <source>
        <dbReference type="ARBA" id="ARBA00022606"/>
    </source>
</evidence>
<dbReference type="EMBL" id="MT671035">
    <property type="protein sequence ID" value="QNL15039.1"/>
    <property type="molecule type" value="mRNA"/>
</dbReference>
<evidence type="ECO:0000256" key="5">
    <source>
        <dbReference type="ARBA" id="ARBA00022725"/>
    </source>
</evidence>
<feature type="transmembrane region" description="Helical" evidence="10">
    <location>
        <begin position="163"/>
        <end position="187"/>
    </location>
</feature>
<keyword evidence="6 10" id="KW-1133">Transmembrane helix</keyword>
<evidence type="ECO:0000256" key="9">
    <source>
        <dbReference type="ARBA" id="ARBA00023224"/>
    </source>
</evidence>
<proteinExistence type="evidence at transcript level"/>
<keyword evidence="8 11" id="KW-0675">Receptor</keyword>
<keyword evidence="4 10" id="KW-0812">Transmembrane</keyword>
<accession>A0A7G8Z9B4</accession>
<dbReference type="GO" id="GO:0004984">
    <property type="term" value="F:olfactory receptor activity"/>
    <property type="evidence" value="ECO:0007669"/>
    <property type="project" value="InterPro"/>
</dbReference>
<evidence type="ECO:0000256" key="8">
    <source>
        <dbReference type="ARBA" id="ARBA00023170"/>
    </source>
</evidence>
<keyword evidence="9" id="KW-0807">Transducer</keyword>
<evidence type="ECO:0000313" key="11">
    <source>
        <dbReference type="EMBL" id="QNL15039.1"/>
    </source>
</evidence>
<dbReference type="Pfam" id="PF02949">
    <property type="entry name" value="7tm_6"/>
    <property type="match status" value="1"/>
</dbReference>
<protein>
    <submittedName>
        <fullName evidence="11">Olfactory receptor 95</fullName>
    </submittedName>
</protein>
<dbReference type="GO" id="GO:0005886">
    <property type="term" value="C:plasma membrane"/>
    <property type="evidence" value="ECO:0007669"/>
    <property type="project" value="UniProtKB-SubCell"/>
</dbReference>
<evidence type="ECO:0000256" key="4">
    <source>
        <dbReference type="ARBA" id="ARBA00022692"/>
    </source>
</evidence>
<gene>
    <name evidence="11" type="primary">OR95</name>
</gene>
<name>A0A7G8Z9B4_9HYME</name>
<reference evidence="11" key="1">
    <citation type="submission" date="2020-06" db="EMBL/GenBank/DDBJ databases">
        <authorList>
            <person name="Sheng S."/>
        </authorList>
    </citation>
    <scope>NUCLEOTIDE SEQUENCE</scope>
    <source>
        <tissue evidence="11">Antenna</tissue>
    </source>
</reference>
<dbReference type="PANTHER" id="PTHR21137:SF35">
    <property type="entry name" value="ODORANT RECEPTOR 19A-RELATED"/>
    <property type="match status" value="1"/>
</dbReference>
<organism evidence="11">
    <name type="scientific">Aulacocentrum confusum</name>
    <dbReference type="NCBI Taxonomy" id="2767324"/>
    <lineage>
        <taxon>Eukaryota</taxon>
        <taxon>Metazoa</taxon>
        <taxon>Ecdysozoa</taxon>
        <taxon>Arthropoda</taxon>
        <taxon>Hexapoda</taxon>
        <taxon>Insecta</taxon>
        <taxon>Pterygota</taxon>
        <taxon>Neoptera</taxon>
        <taxon>Endopterygota</taxon>
        <taxon>Hymenoptera</taxon>
        <taxon>Apocrita</taxon>
        <taxon>Ichneumonoidea</taxon>
        <taxon>Braconidae</taxon>
        <taxon>Macrocentrinae</taxon>
        <taxon>Aulacocentrum</taxon>
    </lineage>
</organism>
<evidence type="ECO:0000256" key="10">
    <source>
        <dbReference type="SAM" id="Phobius"/>
    </source>
</evidence>
<evidence type="ECO:0000256" key="7">
    <source>
        <dbReference type="ARBA" id="ARBA00023136"/>
    </source>
</evidence>
<keyword evidence="5" id="KW-0552">Olfaction</keyword>
<dbReference type="GO" id="GO:0005549">
    <property type="term" value="F:odorant binding"/>
    <property type="evidence" value="ECO:0007669"/>
    <property type="project" value="InterPro"/>
</dbReference>
<evidence type="ECO:0000256" key="6">
    <source>
        <dbReference type="ARBA" id="ARBA00022989"/>
    </source>
</evidence>
<keyword evidence="2" id="KW-1003">Cell membrane</keyword>
<dbReference type="AlphaFoldDB" id="A0A7G8Z9B4"/>
<keyword evidence="3" id="KW-0716">Sensory transduction</keyword>
<dbReference type="InterPro" id="IPR004117">
    <property type="entry name" value="7tm6_olfct_rcpt"/>
</dbReference>